<dbReference type="Proteomes" id="UP000828390">
    <property type="component" value="Unassembled WGS sequence"/>
</dbReference>
<protein>
    <recommendedName>
        <fullName evidence="2">E3 ubiquitin-protein ligase</fullName>
        <ecNumber evidence="2">2.3.2.26</ecNumber>
    </recommendedName>
</protein>
<dbReference type="EC" id="2.3.2.26" evidence="2"/>
<comment type="pathway">
    <text evidence="2">Protein modification; protein ubiquitination.</text>
</comment>
<keyword evidence="1 2" id="KW-0808">Transferase</keyword>
<dbReference type="GO" id="GO:0061630">
    <property type="term" value="F:ubiquitin protein ligase activity"/>
    <property type="evidence" value="ECO:0007669"/>
    <property type="project" value="UniProtKB-UniRule"/>
</dbReference>
<reference evidence="3" key="2">
    <citation type="submission" date="2020-11" db="EMBL/GenBank/DDBJ databases">
        <authorList>
            <person name="McCartney M.A."/>
            <person name="Auch B."/>
            <person name="Kono T."/>
            <person name="Mallez S."/>
            <person name="Becker A."/>
            <person name="Gohl D.M."/>
            <person name="Silverstein K.A.T."/>
            <person name="Koren S."/>
            <person name="Bechman K.B."/>
            <person name="Herman A."/>
            <person name="Abrahante J.E."/>
            <person name="Garbe J."/>
        </authorList>
    </citation>
    <scope>NUCLEOTIDE SEQUENCE</scope>
    <source>
        <strain evidence="3">Duluth1</strain>
        <tissue evidence="3">Whole animal</tissue>
    </source>
</reference>
<dbReference type="PANTHER" id="PTHR45670">
    <property type="entry name" value="E3 UBIQUITIN-PROTEIN LIGASE TRIP12"/>
    <property type="match status" value="1"/>
</dbReference>
<evidence type="ECO:0000313" key="4">
    <source>
        <dbReference type="Proteomes" id="UP000828390"/>
    </source>
</evidence>
<dbReference type="GO" id="GO:0043161">
    <property type="term" value="P:proteasome-mediated ubiquitin-dependent protein catabolic process"/>
    <property type="evidence" value="ECO:0007669"/>
    <property type="project" value="TreeGrafter"/>
</dbReference>
<comment type="caution">
    <text evidence="3">The sequence shown here is derived from an EMBL/GenBank/DDBJ whole genome shotgun (WGS) entry which is preliminary data.</text>
</comment>
<dbReference type="AlphaFoldDB" id="A0A9D4G395"/>
<keyword evidence="4" id="KW-1185">Reference proteome</keyword>
<comment type="catalytic activity">
    <reaction evidence="2">
        <text>S-ubiquitinyl-[E2 ubiquitin-conjugating enzyme]-L-cysteine + [acceptor protein]-L-lysine = [E2 ubiquitin-conjugating enzyme]-L-cysteine + N(6)-ubiquitinyl-[acceptor protein]-L-lysine.</text>
        <dbReference type="EC" id="2.3.2.26"/>
    </reaction>
</comment>
<evidence type="ECO:0000256" key="1">
    <source>
        <dbReference type="ARBA" id="ARBA00022679"/>
    </source>
</evidence>
<accession>A0A9D4G395</accession>
<dbReference type="InterPro" id="IPR045322">
    <property type="entry name" value="HECTD1/TRIP12-like"/>
</dbReference>
<dbReference type="PANTHER" id="PTHR45670:SF13">
    <property type="entry name" value="E3 UBIQUITIN-PROTEIN LIGASE TRIP12"/>
    <property type="match status" value="1"/>
</dbReference>
<sequence length="218" mass="24634">MVPVNGRYLPVRSPVLLLRAVRFLEQYFSEETQSGSHPALSTLNKLCTATENLSLQPLKEISLIMMDSDVSPFEVIHSGLVNKFLQYLTTMEGAVPRDVRIRRFLHVFLNCPSPDIMYMKDIKMPDGPDTCSMLPLFQVKVHDLPGGSGSTGRGSNALKFFNTHQLKCLLQKHPSCTTLKQWKGGPVKIDPLALVQAIERYLIMRGYGRLKSWENWAE</sequence>
<evidence type="ECO:0000256" key="2">
    <source>
        <dbReference type="RuleBase" id="RU369009"/>
    </source>
</evidence>
<comment type="similarity">
    <text evidence="2">Belongs to the UPL family. K-HECT subfamily.</text>
</comment>
<dbReference type="GO" id="GO:0016607">
    <property type="term" value="C:nuclear speck"/>
    <property type="evidence" value="ECO:0007669"/>
    <property type="project" value="TreeGrafter"/>
</dbReference>
<evidence type="ECO:0000313" key="3">
    <source>
        <dbReference type="EMBL" id="KAH3807898.1"/>
    </source>
</evidence>
<gene>
    <name evidence="3" type="ORF">DPMN_136246</name>
</gene>
<organism evidence="3 4">
    <name type="scientific">Dreissena polymorpha</name>
    <name type="common">Zebra mussel</name>
    <name type="synonym">Mytilus polymorpha</name>
    <dbReference type="NCBI Taxonomy" id="45954"/>
    <lineage>
        <taxon>Eukaryota</taxon>
        <taxon>Metazoa</taxon>
        <taxon>Spiralia</taxon>
        <taxon>Lophotrochozoa</taxon>
        <taxon>Mollusca</taxon>
        <taxon>Bivalvia</taxon>
        <taxon>Autobranchia</taxon>
        <taxon>Heteroconchia</taxon>
        <taxon>Euheterodonta</taxon>
        <taxon>Imparidentia</taxon>
        <taxon>Neoheterodontei</taxon>
        <taxon>Myida</taxon>
        <taxon>Dreissenoidea</taxon>
        <taxon>Dreissenidae</taxon>
        <taxon>Dreissena</taxon>
    </lineage>
</organism>
<comment type="function">
    <text evidence="2">E3 ubiquitin-protein ligase which accepts ubiquitin from an E2 ubiquitin-conjugating enzyme in the form of a thioester and then directly transfers the ubiquitin to targeted substrates.</text>
</comment>
<keyword evidence="2" id="KW-0833">Ubl conjugation pathway</keyword>
<dbReference type="EMBL" id="JAIWYP010000006">
    <property type="protein sequence ID" value="KAH3807898.1"/>
    <property type="molecule type" value="Genomic_DNA"/>
</dbReference>
<name>A0A9D4G395_DREPO</name>
<dbReference type="GO" id="GO:0006974">
    <property type="term" value="P:DNA damage response"/>
    <property type="evidence" value="ECO:0007669"/>
    <property type="project" value="TreeGrafter"/>
</dbReference>
<reference evidence="3" key="1">
    <citation type="journal article" date="2019" name="bioRxiv">
        <title>The Genome of the Zebra Mussel, Dreissena polymorpha: A Resource for Invasive Species Research.</title>
        <authorList>
            <person name="McCartney M.A."/>
            <person name="Auch B."/>
            <person name="Kono T."/>
            <person name="Mallez S."/>
            <person name="Zhang Y."/>
            <person name="Obille A."/>
            <person name="Becker A."/>
            <person name="Abrahante J.E."/>
            <person name="Garbe J."/>
            <person name="Badalamenti J.P."/>
            <person name="Herman A."/>
            <person name="Mangelson H."/>
            <person name="Liachko I."/>
            <person name="Sullivan S."/>
            <person name="Sone E.D."/>
            <person name="Koren S."/>
            <person name="Silverstein K.A.T."/>
            <person name="Beckman K.B."/>
            <person name="Gohl D.M."/>
        </authorList>
    </citation>
    <scope>NUCLEOTIDE SEQUENCE</scope>
    <source>
        <strain evidence="3">Duluth1</strain>
        <tissue evidence="3">Whole animal</tissue>
    </source>
</reference>
<proteinExistence type="inferred from homology"/>
<dbReference type="GO" id="GO:0000209">
    <property type="term" value="P:protein polyubiquitination"/>
    <property type="evidence" value="ECO:0007669"/>
    <property type="project" value="TreeGrafter"/>
</dbReference>